<evidence type="ECO:0000313" key="5">
    <source>
        <dbReference type="Proteomes" id="UP000075320"/>
    </source>
</evidence>
<evidence type="ECO:0000313" key="4">
    <source>
        <dbReference type="EMBL" id="KYG63903.1"/>
    </source>
</evidence>
<name>A0A150WJV3_BDEBC</name>
<dbReference type="RefSeq" id="WP_061835797.1">
    <property type="nucleotide sequence ID" value="NZ_LUKE01000003.1"/>
</dbReference>
<dbReference type="SUPFAM" id="SSF53850">
    <property type="entry name" value="Periplasmic binding protein-like II"/>
    <property type="match status" value="1"/>
</dbReference>
<reference evidence="4 5" key="1">
    <citation type="submission" date="2016-03" db="EMBL/GenBank/DDBJ databases">
        <authorList>
            <person name="Ploux O."/>
        </authorList>
    </citation>
    <scope>NUCLEOTIDE SEQUENCE [LARGE SCALE GENOMIC DNA]</scope>
    <source>
        <strain evidence="4 5">R0</strain>
    </source>
</reference>
<dbReference type="Proteomes" id="UP000075320">
    <property type="component" value="Unassembled WGS sequence"/>
</dbReference>
<dbReference type="PANTHER" id="PTHR35936:SF19">
    <property type="entry name" value="AMINO-ACID-BINDING PROTEIN YXEM-RELATED"/>
    <property type="match status" value="1"/>
</dbReference>
<keyword evidence="1 2" id="KW-0732">Signal</keyword>
<dbReference type="PANTHER" id="PTHR35936">
    <property type="entry name" value="MEMBRANE-BOUND LYTIC MUREIN TRANSGLYCOSYLASE F"/>
    <property type="match status" value="1"/>
</dbReference>
<dbReference type="EMBL" id="LUKE01000003">
    <property type="protein sequence ID" value="KYG63903.1"/>
    <property type="molecule type" value="Genomic_DNA"/>
</dbReference>
<gene>
    <name evidence="4" type="ORF">AZI86_13885</name>
</gene>
<accession>A0A150WJV3</accession>
<organism evidence="4 5">
    <name type="scientific">Bdellovibrio bacteriovorus</name>
    <dbReference type="NCBI Taxonomy" id="959"/>
    <lineage>
        <taxon>Bacteria</taxon>
        <taxon>Pseudomonadati</taxon>
        <taxon>Bdellovibrionota</taxon>
        <taxon>Bdellovibrionia</taxon>
        <taxon>Bdellovibrionales</taxon>
        <taxon>Pseudobdellovibrionaceae</taxon>
        <taxon>Bdellovibrio</taxon>
    </lineage>
</organism>
<feature type="domain" description="Solute-binding protein family 3/N-terminal" evidence="3">
    <location>
        <begin position="34"/>
        <end position="254"/>
    </location>
</feature>
<sequence length="272" mass="31413">MMRALIFLLLFLTFQNQTQAGECKNTFFVSIVDLWPISYVDSTGQLQGLGQDLAQALGQATRCRIVTEQVPPFQGFKLLRESKTDMIMVNLGNSGKNVDLYGDFIPILKVRRILVIRPDIFRKGWNIQNYVDDPKIRFAGVIGMRFAYKQDEIESLRKQQVYIETTDHDNLMNLLKRKGADATFYTEAAFENYRQHSSMADAFIKIQDKKTWLLAGIYISKKRFSKDNLEILESAIEKLRKNGQIQKMVGKYFEPDYGQVLSEMDLKRIKAP</sequence>
<feature type="signal peptide" evidence="2">
    <location>
        <begin position="1"/>
        <end position="20"/>
    </location>
</feature>
<keyword evidence="5" id="KW-1185">Reference proteome</keyword>
<evidence type="ECO:0000259" key="3">
    <source>
        <dbReference type="Pfam" id="PF00497"/>
    </source>
</evidence>
<comment type="caution">
    <text evidence="4">The sequence shown here is derived from an EMBL/GenBank/DDBJ whole genome shotgun (WGS) entry which is preliminary data.</text>
</comment>
<dbReference type="AlphaFoldDB" id="A0A150WJV3"/>
<evidence type="ECO:0000256" key="1">
    <source>
        <dbReference type="ARBA" id="ARBA00022729"/>
    </source>
</evidence>
<dbReference type="Gene3D" id="3.40.190.10">
    <property type="entry name" value="Periplasmic binding protein-like II"/>
    <property type="match status" value="2"/>
</dbReference>
<feature type="chain" id="PRO_5007572738" description="Solute-binding protein family 3/N-terminal domain-containing protein" evidence="2">
    <location>
        <begin position="21"/>
        <end position="272"/>
    </location>
</feature>
<evidence type="ECO:0000256" key="2">
    <source>
        <dbReference type="SAM" id="SignalP"/>
    </source>
</evidence>
<dbReference type="Pfam" id="PF00497">
    <property type="entry name" value="SBP_bac_3"/>
    <property type="match status" value="1"/>
</dbReference>
<dbReference type="InterPro" id="IPR001638">
    <property type="entry name" value="Solute-binding_3/MltF_N"/>
</dbReference>
<proteinExistence type="predicted"/>
<protein>
    <recommendedName>
        <fullName evidence="3">Solute-binding protein family 3/N-terminal domain-containing protein</fullName>
    </recommendedName>
</protein>